<dbReference type="GeneID" id="68297104"/>
<feature type="domain" description="F-box" evidence="1">
    <location>
        <begin position="94"/>
        <end position="126"/>
    </location>
</feature>
<dbReference type="Pfam" id="PF00646">
    <property type="entry name" value="F-box"/>
    <property type="match status" value="1"/>
</dbReference>
<keyword evidence="3" id="KW-1185">Reference proteome</keyword>
<dbReference type="OrthoDB" id="3650280at2759"/>
<proteinExistence type="predicted"/>
<gene>
    <name evidence="2" type="ORF">CKM354_001152900</name>
</gene>
<dbReference type="RefSeq" id="XP_044662957.1">
    <property type="nucleotide sequence ID" value="XM_044807022.1"/>
</dbReference>
<dbReference type="Proteomes" id="UP000825890">
    <property type="component" value="Unassembled WGS sequence"/>
</dbReference>
<evidence type="ECO:0000313" key="3">
    <source>
        <dbReference type="Proteomes" id="UP000825890"/>
    </source>
</evidence>
<dbReference type="AlphaFoldDB" id="A0A9P3CX64"/>
<comment type="caution">
    <text evidence="2">The sequence shown here is derived from an EMBL/GenBank/DDBJ whole genome shotgun (WGS) entry which is preliminary data.</text>
</comment>
<evidence type="ECO:0000259" key="1">
    <source>
        <dbReference type="Pfam" id="PF00646"/>
    </source>
</evidence>
<protein>
    <recommendedName>
        <fullName evidence="1">F-box domain-containing protein</fullName>
    </recommendedName>
</protein>
<name>A0A9P3CX64_9PEZI</name>
<dbReference type="EMBL" id="BOLY01000008">
    <property type="protein sequence ID" value="GIZ48470.1"/>
    <property type="molecule type" value="Genomic_DNA"/>
</dbReference>
<dbReference type="Gene3D" id="1.20.1280.50">
    <property type="match status" value="1"/>
</dbReference>
<sequence>MLLLGVTAPFPAAVEATCTELTATKRGHLSTDQVGGHKPHNAEGKAISNVADSSVGQIAAPQLNGKIVHMSVVKDQAARTEESDACHNLFHTVELLEHILSEIPIEDLLFAQGVCKTWKNCINHSKSLQMGLFLVPLELKPVQMEYDIGEADDVRKARCEKASASDTAVVKFLRRCIGMCINPLLLSVFSRHELATYMMDRSKCPRTGDAFTRPEASWKRMSASYPPLAITDIFLHIENKLEERGDSLQALFTRLGPTHAVLCEEDFTMLGRDCVALVSNLMQHCDTAAQLTREVDKIGQQDIL</sequence>
<dbReference type="SUPFAM" id="SSF81383">
    <property type="entry name" value="F-box domain"/>
    <property type="match status" value="1"/>
</dbReference>
<dbReference type="InterPro" id="IPR036047">
    <property type="entry name" value="F-box-like_dom_sf"/>
</dbReference>
<accession>A0A9P3CX64</accession>
<organism evidence="2 3">
    <name type="scientific">Cercospora kikuchii</name>
    <dbReference type="NCBI Taxonomy" id="84275"/>
    <lineage>
        <taxon>Eukaryota</taxon>
        <taxon>Fungi</taxon>
        <taxon>Dikarya</taxon>
        <taxon>Ascomycota</taxon>
        <taxon>Pezizomycotina</taxon>
        <taxon>Dothideomycetes</taxon>
        <taxon>Dothideomycetidae</taxon>
        <taxon>Mycosphaerellales</taxon>
        <taxon>Mycosphaerellaceae</taxon>
        <taxon>Cercospora</taxon>
    </lineage>
</organism>
<reference evidence="2 3" key="1">
    <citation type="submission" date="2021-01" db="EMBL/GenBank/DDBJ databases">
        <title>Cercospora kikuchii MAFF 305040 whole genome shotgun sequence.</title>
        <authorList>
            <person name="Kashiwa T."/>
            <person name="Suzuki T."/>
        </authorList>
    </citation>
    <scope>NUCLEOTIDE SEQUENCE [LARGE SCALE GENOMIC DNA]</scope>
    <source>
        <strain evidence="2 3">MAFF 305040</strain>
    </source>
</reference>
<evidence type="ECO:0000313" key="2">
    <source>
        <dbReference type="EMBL" id="GIZ48470.1"/>
    </source>
</evidence>
<dbReference type="InterPro" id="IPR001810">
    <property type="entry name" value="F-box_dom"/>
</dbReference>